<dbReference type="EMBL" id="GL876981">
    <property type="protein sequence ID" value="KLU92546.1"/>
    <property type="molecule type" value="Genomic_DNA"/>
</dbReference>
<evidence type="ECO:0000313" key="3">
    <source>
        <dbReference type="Proteomes" id="UP000011715"/>
    </source>
</evidence>
<reference evidence="3" key="2">
    <citation type="submission" date="2010-05" db="EMBL/GenBank/DDBJ databases">
        <title>The genome sequence of Magnaporthe poae strain ATCC 64411.</title>
        <authorList>
            <person name="Ma L.-J."/>
            <person name="Dead R."/>
            <person name="Young S."/>
            <person name="Zeng Q."/>
            <person name="Koehrsen M."/>
            <person name="Alvarado L."/>
            <person name="Berlin A."/>
            <person name="Chapman S.B."/>
            <person name="Chen Z."/>
            <person name="Freedman E."/>
            <person name="Gellesch M."/>
            <person name="Goldberg J."/>
            <person name="Griggs A."/>
            <person name="Gujja S."/>
            <person name="Heilman E.R."/>
            <person name="Heiman D."/>
            <person name="Hepburn T."/>
            <person name="Howarth C."/>
            <person name="Jen D."/>
            <person name="Larson L."/>
            <person name="Mehta T."/>
            <person name="Neiman D."/>
            <person name="Pearson M."/>
            <person name="Roberts A."/>
            <person name="Saif S."/>
            <person name="Shea T."/>
            <person name="Shenoy N."/>
            <person name="Sisk P."/>
            <person name="Stolte C."/>
            <person name="Sykes S."/>
            <person name="Walk T."/>
            <person name="White J."/>
            <person name="Yandava C."/>
            <person name="Haas B."/>
            <person name="Nusbaum C."/>
            <person name="Birren B."/>
        </authorList>
    </citation>
    <scope>NUCLEOTIDE SEQUENCE [LARGE SCALE GENOMIC DNA]</scope>
    <source>
        <strain evidence="3">ATCC 64411 / 73-15</strain>
    </source>
</reference>
<sequence length="90" mass="9704">MSLKALTGYAPHGWYYSRPSSHSRSLVPAEDGSWAVLGRSPYFNIDKAWQSPPSPPVPFGCPVSDLSFIIGTPTPAFFLRGRGGALPTQP</sequence>
<dbReference type="EnsemblFungi" id="MAPG_11491T0">
    <property type="protein sequence ID" value="MAPG_11491T0"/>
    <property type="gene ID" value="MAPG_11491"/>
</dbReference>
<organism evidence="2 3">
    <name type="scientific">Magnaporthiopsis poae (strain ATCC 64411 / 73-15)</name>
    <name type="common">Kentucky bluegrass fungus</name>
    <name type="synonym">Magnaporthe poae</name>
    <dbReference type="NCBI Taxonomy" id="644358"/>
    <lineage>
        <taxon>Eukaryota</taxon>
        <taxon>Fungi</taxon>
        <taxon>Dikarya</taxon>
        <taxon>Ascomycota</taxon>
        <taxon>Pezizomycotina</taxon>
        <taxon>Sordariomycetes</taxon>
        <taxon>Sordariomycetidae</taxon>
        <taxon>Magnaporthales</taxon>
        <taxon>Magnaporthaceae</taxon>
        <taxon>Magnaporthiopsis</taxon>
    </lineage>
</organism>
<evidence type="ECO:0000313" key="1">
    <source>
        <dbReference type="EMBL" id="KLU92546.1"/>
    </source>
</evidence>
<name>A0A0C4EFE8_MAGP6</name>
<dbReference type="EMBL" id="ADBL01002831">
    <property type="status" value="NOT_ANNOTATED_CDS"/>
    <property type="molecule type" value="Genomic_DNA"/>
</dbReference>
<accession>A0A0C4EFE8</accession>
<evidence type="ECO:0000313" key="2">
    <source>
        <dbReference type="EnsemblFungi" id="MAPG_11491T0"/>
    </source>
</evidence>
<reference evidence="2" key="5">
    <citation type="submission" date="2015-06" db="UniProtKB">
        <authorList>
            <consortium name="EnsemblFungi"/>
        </authorList>
    </citation>
    <scope>IDENTIFICATION</scope>
    <source>
        <strain evidence="2">ATCC 64411</strain>
    </source>
</reference>
<protein>
    <submittedName>
        <fullName evidence="1 2">Uncharacterized protein</fullName>
    </submittedName>
</protein>
<reference evidence="1" key="3">
    <citation type="submission" date="2011-03" db="EMBL/GenBank/DDBJ databases">
        <title>Annotation of Magnaporthe poae ATCC 64411.</title>
        <authorList>
            <person name="Ma L.-J."/>
            <person name="Dead R."/>
            <person name="Young S.K."/>
            <person name="Zeng Q."/>
            <person name="Gargeya S."/>
            <person name="Fitzgerald M."/>
            <person name="Haas B."/>
            <person name="Abouelleil A."/>
            <person name="Alvarado L."/>
            <person name="Arachchi H.M."/>
            <person name="Berlin A."/>
            <person name="Brown A."/>
            <person name="Chapman S.B."/>
            <person name="Chen Z."/>
            <person name="Dunbar C."/>
            <person name="Freedman E."/>
            <person name="Gearin G."/>
            <person name="Gellesch M."/>
            <person name="Goldberg J."/>
            <person name="Griggs A."/>
            <person name="Gujja S."/>
            <person name="Heiman D."/>
            <person name="Howarth C."/>
            <person name="Larson L."/>
            <person name="Lui A."/>
            <person name="MacDonald P.J.P."/>
            <person name="Mehta T."/>
            <person name="Montmayeur A."/>
            <person name="Murphy C."/>
            <person name="Neiman D."/>
            <person name="Pearson M."/>
            <person name="Priest M."/>
            <person name="Roberts A."/>
            <person name="Saif S."/>
            <person name="Shea T."/>
            <person name="Shenoy N."/>
            <person name="Sisk P."/>
            <person name="Stolte C."/>
            <person name="Sykes S."/>
            <person name="Yandava C."/>
            <person name="Wortman J."/>
            <person name="Nusbaum C."/>
            <person name="Birren B."/>
        </authorList>
    </citation>
    <scope>NUCLEOTIDE SEQUENCE</scope>
    <source>
        <strain evidence="1">ATCC 64411</strain>
    </source>
</reference>
<dbReference type="VEuPathDB" id="FungiDB:MAPG_11491"/>
<dbReference type="OrthoDB" id="9970124at2759"/>
<gene>
    <name evidence="1" type="ORF">MAPG_11491</name>
</gene>
<dbReference type="AlphaFoldDB" id="A0A0C4EFE8"/>
<reference evidence="1" key="1">
    <citation type="submission" date="2010-05" db="EMBL/GenBank/DDBJ databases">
        <title>The Genome Sequence of Magnaporthe poae strain ATCC 64411.</title>
        <authorList>
            <consortium name="The Broad Institute Genome Sequencing Platform"/>
            <consortium name="Broad Institute Genome Sequencing Center for Infectious Disease"/>
            <person name="Ma L.-J."/>
            <person name="Dead R."/>
            <person name="Young S."/>
            <person name="Zeng Q."/>
            <person name="Koehrsen M."/>
            <person name="Alvarado L."/>
            <person name="Berlin A."/>
            <person name="Chapman S.B."/>
            <person name="Chen Z."/>
            <person name="Freedman E."/>
            <person name="Gellesch M."/>
            <person name="Goldberg J."/>
            <person name="Griggs A."/>
            <person name="Gujja S."/>
            <person name="Heilman E.R."/>
            <person name="Heiman D."/>
            <person name="Hepburn T."/>
            <person name="Howarth C."/>
            <person name="Jen D."/>
            <person name="Larson L."/>
            <person name="Mehta T."/>
            <person name="Neiman D."/>
            <person name="Pearson M."/>
            <person name="Roberts A."/>
            <person name="Saif S."/>
            <person name="Shea T."/>
            <person name="Shenoy N."/>
            <person name="Sisk P."/>
            <person name="Stolte C."/>
            <person name="Sykes S."/>
            <person name="Walk T."/>
            <person name="White J."/>
            <person name="Yandava C."/>
            <person name="Haas B."/>
            <person name="Nusbaum C."/>
            <person name="Birren B."/>
        </authorList>
    </citation>
    <scope>NUCLEOTIDE SEQUENCE</scope>
    <source>
        <strain evidence="1">ATCC 64411</strain>
    </source>
</reference>
<proteinExistence type="predicted"/>
<reference evidence="2" key="4">
    <citation type="journal article" date="2015" name="G3 (Bethesda)">
        <title>Genome sequences of three phytopathogenic species of the Magnaporthaceae family of fungi.</title>
        <authorList>
            <person name="Okagaki L.H."/>
            <person name="Nunes C.C."/>
            <person name="Sailsbery J."/>
            <person name="Clay B."/>
            <person name="Brown D."/>
            <person name="John T."/>
            <person name="Oh Y."/>
            <person name="Young N."/>
            <person name="Fitzgerald M."/>
            <person name="Haas B.J."/>
            <person name="Zeng Q."/>
            <person name="Young S."/>
            <person name="Adiconis X."/>
            <person name="Fan L."/>
            <person name="Levin J.Z."/>
            <person name="Mitchell T.K."/>
            <person name="Okubara P.A."/>
            <person name="Farman M.L."/>
            <person name="Kohn L.M."/>
            <person name="Birren B."/>
            <person name="Ma L.-J."/>
            <person name="Dean R.A."/>
        </authorList>
    </citation>
    <scope>NUCLEOTIDE SEQUENCE</scope>
    <source>
        <strain evidence="2">ATCC 64411 / 73-15</strain>
    </source>
</reference>
<keyword evidence="3" id="KW-1185">Reference proteome</keyword>
<dbReference type="Proteomes" id="UP000011715">
    <property type="component" value="Unassembled WGS sequence"/>
</dbReference>